<sequence>MSIRPLLLLCVLTASVARADPELPRDETWLMIGPLFSGSTREAESGVGLEASLNLADGFQALGVFGQAQLMKDSHTRLCAGVQGSFMLLGLELGVMHETGTREHVATTGLHVAPYFSFIFGSVGVRLGIPLSAAEAPRPRYGVEGALVLTLKLPVQLGRDAAIPISHR</sequence>
<comment type="caution">
    <text evidence="2">The sequence shown here is derived from an EMBL/GenBank/DDBJ whole genome shotgun (WGS) entry which is preliminary data.</text>
</comment>
<evidence type="ECO:0000256" key="1">
    <source>
        <dbReference type="SAM" id="SignalP"/>
    </source>
</evidence>
<feature type="chain" id="PRO_5017189081" evidence="1">
    <location>
        <begin position="20"/>
        <end position="168"/>
    </location>
</feature>
<reference evidence="3" key="1">
    <citation type="submission" date="2018-09" db="EMBL/GenBank/DDBJ databases">
        <authorList>
            <person name="Livingstone P.G."/>
            <person name="Whitworth D.E."/>
        </authorList>
    </citation>
    <scope>NUCLEOTIDE SEQUENCE [LARGE SCALE GENOMIC DNA]</scope>
    <source>
        <strain evidence="3">CA051B</strain>
    </source>
</reference>
<accession>A0A3A8PHP7</accession>
<protein>
    <submittedName>
        <fullName evidence="2">Uncharacterized protein</fullName>
    </submittedName>
</protein>
<feature type="signal peptide" evidence="1">
    <location>
        <begin position="1"/>
        <end position="19"/>
    </location>
</feature>
<gene>
    <name evidence="2" type="ORF">D7V93_21655</name>
</gene>
<evidence type="ECO:0000313" key="3">
    <source>
        <dbReference type="Proteomes" id="UP000272888"/>
    </source>
</evidence>
<name>A0A3A8PHP7_9BACT</name>
<dbReference type="AlphaFoldDB" id="A0A3A8PHP7"/>
<keyword evidence="1" id="KW-0732">Signal</keyword>
<dbReference type="EMBL" id="RAWB01000233">
    <property type="protein sequence ID" value="RKH55877.1"/>
    <property type="molecule type" value="Genomic_DNA"/>
</dbReference>
<keyword evidence="3" id="KW-1185">Reference proteome</keyword>
<organism evidence="2 3">
    <name type="scientific">Corallococcus llansteffanensis</name>
    <dbReference type="NCBI Taxonomy" id="2316731"/>
    <lineage>
        <taxon>Bacteria</taxon>
        <taxon>Pseudomonadati</taxon>
        <taxon>Myxococcota</taxon>
        <taxon>Myxococcia</taxon>
        <taxon>Myxococcales</taxon>
        <taxon>Cystobacterineae</taxon>
        <taxon>Myxococcaceae</taxon>
        <taxon>Corallococcus</taxon>
    </lineage>
</organism>
<dbReference type="Proteomes" id="UP000272888">
    <property type="component" value="Unassembled WGS sequence"/>
</dbReference>
<proteinExistence type="predicted"/>
<evidence type="ECO:0000313" key="2">
    <source>
        <dbReference type="EMBL" id="RKH55877.1"/>
    </source>
</evidence>